<reference evidence="2 3" key="1">
    <citation type="submission" date="2018-09" db="EMBL/GenBank/DDBJ databases">
        <title>Genomic Encyclopedia of Archaeal and Bacterial Type Strains, Phase II (KMG-II): from individual species to whole genera.</title>
        <authorList>
            <person name="Goeker M."/>
        </authorList>
    </citation>
    <scope>NUCLEOTIDE SEQUENCE [LARGE SCALE GENOMIC DNA]</scope>
    <source>
        <strain evidence="2 3">DSM 17008</strain>
    </source>
</reference>
<organism evidence="2 3">
    <name type="scientific">Sinobaca qinghaiensis</name>
    <dbReference type="NCBI Taxonomy" id="342944"/>
    <lineage>
        <taxon>Bacteria</taxon>
        <taxon>Bacillati</taxon>
        <taxon>Bacillota</taxon>
        <taxon>Bacilli</taxon>
        <taxon>Bacillales</taxon>
        <taxon>Sporolactobacillaceae</taxon>
        <taxon>Sinobaca</taxon>
    </lineage>
</organism>
<feature type="transmembrane region" description="Helical" evidence="1">
    <location>
        <begin position="109"/>
        <end position="129"/>
    </location>
</feature>
<feature type="transmembrane region" description="Helical" evidence="1">
    <location>
        <begin position="40"/>
        <end position="59"/>
    </location>
</feature>
<sequence>MRKRFDPSKWQLRFGFLFLVVLYLGAASFVEYIIDDPVQGLIYGYMGGLFPFIGIIIYAETRLKKTTEESLSQADKDFNLKPDILVSILAYTGAFLFVYYSFNFPLRDIIVQGSLLAGSALSSFIYYIIRMKDKGYELEDGTWVKRKGDTNHD</sequence>
<evidence type="ECO:0000256" key="1">
    <source>
        <dbReference type="SAM" id="Phobius"/>
    </source>
</evidence>
<name>A0A419V550_9BACL</name>
<dbReference type="OrthoDB" id="9809586at2"/>
<keyword evidence="1" id="KW-0812">Transmembrane</keyword>
<comment type="caution">
    <text evidence="2">The sequence shown here is derived from an EMBL/GenBank/DDBJ whole genome shotgun (WGS) entry which is preliminary data.</text>
</comment>
<dbReference type="RefSeq" id="WP_120193098.1">
    <property type="nucleotide sequence ID" value="NZ_RAPK01000008.1"/>
</dbReference>
<evidence type="ECO:0000313" key="3">
    <source>
        <dbReference type="Proteomes" id="UP000285120"/>
    </source>
</evidence>
<feature type="transmembrane region" description="Helical" evidence="1">
    <location>
        <begin position="12"/>
        <end position="34"/>
    </location>
</feature>
<keyword evidence="3" id="KW-1185">Reference proteome</keyword>
<keyword evidence="1" id="KW-0472">Membrane</keyword>
<dbReference type="EMBL" id="RAPK01000008">
    <property type="protein sequence ID" value="RKD73613.1"/>
    <property type="molecule type" value="Genomic_DNA"/>
</dbReference>
<evidence type="ECO:0000313" key="2">
    <source>
        <dbReference type="EMBL" id="RKD73613.1"/>
    </source>
</evidence>
<proteinExistence type="predicted"/>
<accession>A0A419V550</accession>
<dbReference type="AlphaFoldDB" id="A0A419V550"/>
<keyword evidence="1" id="KW-1133">Transmembrane helix</keyword>
<dbReference type="Proteomes" id="UP000285120">
    <property type="component" value="Unassembled WGS sequence"/>
</dbReference>
<protein>
    <submittedName>
        <fullName evidence="2">Uncharacterized protein</fullName>
    </submittedName>
</protein>
<gene>
    <name evidence="2" type="ORF">ATL39_1915</name>
</gene>
<feature type="transmembrane region" description="Helical" evidence="1">
    <location>
        <begin position="80"/>
        <end position="103"/>
    </location>
</feature>